<organism evidence="6 7">
    <name type="scientific">Microlunatus kandeliicorticis</name>
    <dbReference type="NCBI Taxonomy" id="1759536"/>
    <lineage>
        <taxon>Bacteria</taxon>
        <taxon>Bacillati</taxon>
        <taxon>Actinomycetota</taxon>
        <taxon>Actinomycetes</taxon>
        <taxon>Propionibacteriales</taxon>
        <taxon>Propionibacteriaceae</taxon>
        <taxon>Microlunatus</taxon>
    </lineage>
</organism>
<sequence>MRAASAVLVVLSTVALLGAAGCSSDASPGTTPSPVPGASSGGSLTIGISFDQPGIGLKDGDTYTGFDVDTATYVAQALGVPKDKITWKEADPADRETLLTSGQVDLVFSSYSITSERRKVVDFAGPYFVAHQDLLVRRNDTDITGPETLDGRTLCSVRNTTSAQRVTQFYRGKITLREYPKFSDCVAALAAGDVDAVSTDDVILAGYAAEPRYRGKLRLVGKGFSDEEYGVGVKKGDTVRVQQVEAALKQYVADGSWRRSLARNVEPSGYAIPDPPTIG</sequence>
<evidence type="ECO:0000256" key="2">
    <source>
        <dbReference type="ARBA" id="ARBA00022448"/>
    </source>
</evidence>
<dbReference type="AlphaFoldDB" id="A0A7W3IPV9"/>
<name>A0A7W3IPV9_9ACTN</name>
<dbReference type="Proteomes" id="UP000523079">
    <property type="component" value="Unassembled WGS sequence"/>
</dbReference>
<keyword evidence="7" id="KW-1185">Reference proteome</keyword>
<feature type="signal peptide" evidence="4">
    <location>
        <begin position="1"/>
        <end position="19"/>
    </location>
</feature>
<feature type="chain" id="PRO_5039389653" evidence="4">
    <location>
        <begin position="20"/>
        <end position="279"/>
    </location>
</feature>
<reference evidence="6 7" key="1">
    <citation type="submission" date="2020-07" db="EMBL/GenBank/DDBJ databases">
        <title>Sequencing the genomes of 1000 actinobacteria strains.</title>
        <authorList>
            <person name="Klenk H.-P."/>
        </authorList>
    </citation>
    <scope>NUCLEOTIDE SEQUENCE [LARGE SCALE GENOMIC DNA]</scope>
    <source>
        <strain evidence="6 7">DSM 100723</strain>
    </source>
</reference>
<dbReference type="GO" id="GO:0006865">
    <property type="term" value="P:amino acid transport"/>
    <property type="evidence" value="ECO:0007669"/>
    <property type="project" value="TreeGrafter"/>
</dbReference>
<evidence type="ECO:0000256" key="4">
    <source>
        <dbReference type="SAM" id="SignalP"/>
    </source>
</evidence>
<dbReference type="Gene3D" id="3.40.190.10">
    <property type="entry name" value="Periplasmic binding protein-like II"/>
    <property type="match status" value="2"/>
</dbReference>
<comment type="caution">
    <text evidence="6">The sequence shown here is derived from an EMBL/GenBank/DDBJ whole genome shotgun (WGS) entry which is preliminary data.</text>
</comment>
<proteinExistence type="inferred from homology"/>
<dbReference type="Pfam" id="PF00497">
    <property type="entry name" value="SBP_bac_3"/>
    <property type="match status" value="1"/>
</dbReference>
<evidence type="ECO:0000259" key="5">
    <source>
        <dbReference type="SMART" id="SM00062"/>
    </source>
</evidence>
<dbReference type="SMART" id="SM00062">
    <property type="entry name" value="PBPb"/>
    <property type="match status" value="1"/>
</dbReference>
<dbReference type="EMBL" id="JACGWT010000001">
    <property type="protein sequence ID" value="MBA8793067.1"/>
    <property type="molecule type" value="Genomic_DNA"/>
</dbReference>
<dbReference type="InterPro" id="IPR001638">
    <property type="entry name" value="Solute-binding_3/MltF_N"/>
</dbReference>
<keyword evidence="2" id="KW-0813">Transport</keyword>
<dbReference type="PANTHER" id="PTHR30085">
    <property type="entry name" value="AMINO ACID ABC TRANSPORTER PERMEASE"/>
    <property type="match status" value="1"/>
</dbReference>
<evidence type="ECO:0000256" key="1">
    <source>
        <dbReference type="ARBA" id="ARBA00010333"/>
    </source>
</evidence>
<feature type="domain" description="Solute-binding protein family 3/N-terminal" evidence="5">
    <location>
        <begin position="43"/>
        <end position="268"/>
    </location>
</feature>
<dbReference type="PANTHER" id="PTHR30085:SF6">
    <property type="entry name" value="ABC TRANSPORTER GLUTAMINE-BINDING PROTEIN GLNH"/>
    <property type="match status" value="1"/>
</dbReference>
<evidence type="ECO:0000313" key="7">
    <source>
        <dbReference type="Proteomes" id="UP000523079"/>
    </source>
</evidence>
<accession>A0A7W3IPV9</accession>
<dbReference type="SUPFAM" id="SSF53850">
    <property type="entry name" value="Periplasmic binding protein-like II"/>
    <property type="match status" value="1"/>
</dbReference>
<dbReference type="GO" id="GO:0005576">
    <property type="term" value="C:extracellular region"/>
    <property type="evidence" value="ECO:0007669"/>
    <property type="project" value="TreeGrafter"/>
</dbReference>
<dbReference type="RefSeq" id="WP_182558623.1">
    <property type="nucleotide sequence ID" value="NZ_JACGWT010000001.1"/>
</dbReference>
<evidence type="ECO:0000313" key="6">
    <source>
        <dbReference type="EMBL" id="MBA8793067.1"/>
    </source>
</evidence>
<comment type="similarity">
    <text evidence="1">Belongs to the bacterial solute-binding protein 3 family.</text>
</comment>
<dbReference type="PROSITE" id="PS51257">
    <property type="entry name" value="PROKAR_LIPOPROTEIN"/>
    <property type="match status" value="1"/>
</dbReference>
<gene>
    <name evidence="6" type="ORF">FHX74_000661</name>
</gene>
<evidence type="ECO:0000256" key="3">
    <source>
        <dbReference type="ARBA" id="ARBA00022729"/>
    </source>
</evidence>
<dbReference type="InterPro" id="IPR051455">
    <property type="entry name" value="Bact_solute-bind_prot3"/>
</dbReference>
<protein>
    <submittedName>
        <fullName evidence="6">Glutamate transport system substrate-binding protein</fullName>
    </submittedName>
</protein>
<dbReference type="CDD" id="cd13690">
    <property type="entry name" value="PBP2_GluB"/>
    <property type="match status" value="1"/>
</dbReference>
<keyword evidence="3 4" id="KW-0732">Signal</keyword>
<dbReference type="GO" id="GO:0030288">
    <property type="term" value="C:outer membrane-bounded periplasmic space"/>
    <property type="evidence" value="ECO:0007669"/>
    <property type="project" value="TreeGrafter"/>
</dbReference>